<keyword evidence="2" id="KW-1185">Reference proteome</keyword>
<gene>
    <name evidence="1" type="ORF">KIW84_053221</name>
</gene>
<organism evidence="1 2">
    <name type="scientific">Pisum sativum</name>
    <name type="common">Garden pea</name>
    <name type="synonym">Lathyrus oleraceus</name>
    <dbReference type="NCBI Taxonomy" id="3888"/>
    <lineage>
        <taxon>Eukaryota</taxon>
        <taxon>Viridiplantae</taxon>
        <taxon>Streptophyta</taxon>
        <taxon>Embryophyta</taxon>
        <taxon>Tracheophyta</taxon>
        <taxon>Spermatophyta</taxon>
        <taxon>Magnoliopsida</taxon>
        <taxon>eudicotyledons</taxon>
        <taxon>Gunneridae</taxon>
        <taxon>Pentapetalae</taxon>
        <taxon>rosids</taxon>
        <taxon>fabids</taxon>
        <taxon>Fabales</taxon>
        <taxon>Fabaceae</taxon>
        <taxon>Papilionoideae</taxon>
        <taxon>50 kb inversion clade</taxon>
        <taxon>NPAAA clade</taxon>
        <taxon>Hologalegina</taxon>
        <taxon>IRL clade</taxon>
        <taxon>Fabeae</taxon>
        <taxon>Lathyrus</taxon>
    </lineage>
</organism>
<sequence length="225" mass="25798">MLSIAGYVNHCNAYEFILEVLGHVVIMFVVCRLNLVPTAMTSCLASRGYPWIIAINTLQNGILDLAQLAHGSDATRLISGLPYGNDLALILILACHDNGFEMLQGLVLVLIWTNLKQCIEQWNWSSFICSITDLVHWFNPLGSLVEGWLDKAYGNHLSILKLHVDIPLFYEMMGVEKFLDWHINVDRFFDVIDVYENKKVKIMAIRLKSIVTVWWDKLVVHRQRQ</sequence>
<evidence type="ECO:0000313" key="2">
    <source>
        <dbReference type="Proteomes" id="UP001058974"/>
    </source>
</evidence>
<protein>
    <submittedName>
        <fullName evidence="1">Uncharacterized protein</fullName>
    </submittedName>
</protein>
<accession>A0A9D5AG12</accession>
<dbReference type="AlphaFoldDB" id="A0A9D5AG12"/>
<name>A0A9D5AG12_PEA</name>
<dbReference type="Proteomes" id="UP001058974">
    <property type="component" value="Chromosome 5"/>
</dbReference>
<proteinExistence type="predicted"/>
<reference evidence="1 2" key="1">
    <citation type="journal article" date="2022" name="Nat. Genet.">
        <title>Improved pea reference genome and pan-genome highlight genomic features and evolutionary characteristics.</title>
        <authorList>
            <person name="Yang T."/>
            <person name="Liu R."/>
            <person name="Luo Y."/>
            <person name="Hu S."/>
            <person name="Wang D."/>
            <person name="Wang C."/>
            <person name="Pandey M.K."/>
            <person name="Ge S."/>
            <person name="Xu Q."/>
            <person name="Li N."/>
            <person name="Li G."/>
            <person name="Huang Y."/>
            <person name="Saxena R.K."/>
            <person name="Ji Y."/>
            <person name="Li M."/>
            <person name="Yan X."/>
            <person name="He Y."/>
            <person name="Liu Y."/>
            <person name="Wang X."/>
            <person name="Xiang C."/>
            <person name="Varshney R.K."/>
            <person name="Ding H."/>
            <person name="Gao S."/>
            <person name="Zong X."/>
        </authorList>
    </citation>
    <scope>NUCLEOTIDE SEQUENCE [LARGE SCALE GENOMIC DNA]</scope>
    <source>
        <strain evidence="1 2">cv. Zhongwan 6</strain>
    </source>
</reference>
<comment type="caution">
    <text evidence="1">The sequence shown here is derived from an EMBL/GenBank/DDBJ whole genome shotgun (WGS) entry which is preliminary data.</text>
</comment>
<dbReference type="Gramene" id="Psat05G0322100-T1">
    <property type="protein sequence ID" value="KAI5406868.1"/>
    <property type="gene ID" value="KIW84_053221"/>
</dbReference>
<evidence type="ECO:0000313" key="1">
    <source>
        <dbReference type="EMBL" id="KAI5406868.1"/>
    </source>
</evidence>
<dbReference type="EMBL" id="JAMSHJ010000005">
    <property type="protein sequence ID" value="KAI5406868.1"/>
    <property type="molecule type" value="Genomic_DNA"/>
</dbReference>